<gene>
    <name evidence="2" type="ORF">CCGE525_00925</name>
</gene>
<accession>A0A387FG90</accession>
<evidence type="ECO:0000313" key="2">
    <source>
        <dbReference type="EMBL" id="AYG57539.1"/>
    </source>
</evidence>
<feature type="region of interest" description="Disordered" evidence="1">
    <location>
        <begin position="37"/>
        <end position="59"/>
    </location>
</feature>
<proteinExistence type="predicted"/>
<dbReference type="EMBL" id="CP032694">
    <property type="protein sequence ID" value="AYG57539.1"/>
    <property type="molecule type" value="Genomic_DNA"/>
</dbReference>
<keyword evidence="3" id="KW-1185">Reference proteome</keyword>
<reference evidence="2 3" key="1">
    <citation type="submission" date="2018-10" db="EMBL/GenBank/DDBJ databases">
        <title>Rhizobium etli, R. leguminosarum and a new Rhizobium genospecies from Phaseolus dumosus.</title>
        <authorList>
            <person name="Ramirez-Puebla S.T."/>
            <person name="Rogel-Hernandez M.A."/>
            <person name="Guerrero G."/>
            <person name="Ormeno-Orrillo E."/>
            <person name="Martinez-Romero J.C."/>
            <person name="Negrete-Yankelevich S."/>
            <person name="Martinez-Romero E."/>
        </authorList>
    </citation>
    <scope>NUCLEOTIDE SEQUENCE [LARGE SCALE GENOMIC DNA]</scope>
    <source>
        <strain evidence="2 3">CCGE525</strain>
    </source>
</reference>
<protein>
    <submittedName>
        <fullName evidence="2">Uncharacterized protein</fullName>
    </submittedName>
</protein>
<name>A0A387FG90_9HYPH</name>
<dbReference type="KEGG" id="rjg:CCGE525_00925"/>
<sequence length="59" mass="6529">MMKHDTVRKEHLPIDLAEKYRPVALGAVRAAYSVAPAKNSTEARKDASDRLLVPESLPD</sequence>
<dbReference type="AlphaFoldDB" id="A0A387FG90"/>
<organism evidence="2 3">
    <name type="scientific">Rhizobium jaguaris</name>
    <dbReference type="NCBI Taxonomy" id="1312183"/>
    <lineage>
        <taxon>Bacteria</taxon>
        <taxon>Pseudomonadati</taxon>
        <taxon>Pseudomonadota</taxon>
        <taxon>Alphaproteobacteria</taxon>
        <taxon>Hyphomicrobiales</taxon>
        <taxon>Rhizobiaceae</taxon>
        <taxon>Rhizobium/Agrobacterium group</taxon>
        <taxon>Rhizobium</taxon>
    </lineage>
</organism>
<dbReference type="Proteomes" id="UP000282195">
    <property type="component" value="Chromosome"/>
</dbReference>
<evidence type="ECO:0000256" key="1">
    <source>
        <dbReference type="SAM" id="MobiDB-lite"/>
    </source>
</evidence>
<evidence type="ECO:0000313" key="3">
    <source>
        <dbReference type="Proteomes" id="UP000282195"/>
    </source>
</evidence>